<sequence length="70" mass="7072">MNLGKHVATGYALDNAEPAPATTSLDPAPERPAPPAGSIRAPQPAPTQYSMVAIVGGEPVQVAAGRGREP</sequence>
<dbReference type="EMBL" id="CP002593">
    <property type="protein sequence ID" value="AEA27796.1"/>
    <property type="molecule type" value="Genomic_DNA"/>
</dbReference>
<dbReference type="AlphaFoldDB" id="F4CZX0"/>
<evidence type="ECO:0000256" key="1">
    <source>
        <dbReference type="SAM" id="MobiDB-lite"/>
    </source>
</evidence>
<keyword evidence="3" id="KW-1185">Reference proteome</keyword>
<reference evidence="2 3" key="1">
    <citation type="journal article" date="2011" name="J. Bacteriol.">
        <title>Genome sequence of the 1,4-dioxane-degrading Pseudonocardia dioxanivorans strain CB1190.</title>
        <authorList>
            <person name="Sales C.M."/>
            <person name="Mahendra S."/>
            <person name="Grostern A."/>
            <person name="Parales R.E."/>
            <person name="Goodwin L.A."/>
            <person name="Woyke T."/>
            <person name="Nolan M."/>
            <person name="Lapidus A."/>
            <person name="Chertkov O."/>
            <person name="Ovchinnikova G."/>
            <person name="Sczyrba A."/>
            <person name="Alvarez-Cohen L."/>
        </authorList>
    </citation>
    <scope>NUCLEOTIDE SEQUENCE [LARGE SCALE GENOMIC DNA]</scope>
    <source>
        <strain evidence="3">ATCC 55486 / DSM 44775 / JCM 13855 / CB1190</strain>
    </source>
</reference>
<feature type="region of interest" description="Disordered" evidence="1">
    <location>
        <begin position="1"/>
        <end position="45"/>
    </location>
</feature>
<protein>
    <submittedName>
        <fullName evidence="2">Uncharacterized protein</fullName>
    </submittedName>
</protein>
<dbReference type="Proteomes" id="UP000007809">
    <property type="component" value="Chromosome"/>
</dbReference>
<proteinExistence type="predicted"/>
<organism evidence="2 3">
    <name type="scientific">Pseudonocardia dioxanivorans (strain ATCC 55486 / DSM 44775 / JCM 13855 / CB1190)</name>
    <dbReference type="NCBI Taxonomy" id="675635"/>
    <lineage>
        <taxon>Bacteria</taxon>
        <taxon>Bacillati</taxon>
        <taxon>Actinomycetota</taxon>
        <taxon>Actinomycetes</taxon>
        <taxon>Pseudonocardiales</taxon>
        <taxon>Pseudonocardiaceae</taxon>
        <taxon>Pseudonocardia</taxon>
    </lineage>
</organism>
<dbReference type="HOGENOM" id="CLU_2754953_0_0_11"/>
<evidence type="ECO:0000313" key="3">
    <source>
        <dbReference type="Proteomes" id="UP000007809"/>
    </source>
</evidence>
<dbReference type="KEGG" id="pdx:Psed_5668"/>
<dbReference type="RefSeq" id="WP_013677695.1">
    <property type="nucleotide sequence ID" value="NC_015312.1"/>
</dbReference>
<gene>
    <name evidence="2" type="ordered locus">Psed_5668</name>
</gene>
<evidence type="ECO:0000313" key="2">
    <source>
        <dbReference type="EMBL" id="AEA27796.1"/>
    </source>
</evidence>
<accession>F4CZX0</accession>
<name>F4CZX0_PSEUX</name>